<dbReference type="PROSITE" id="PS00648">
    <property type="entry name" value="RIBONUCLEASE_P"/>
    <property type="match status" value="1"/>
</dbReference>
<dbReference type="PANTHER" id="PTHR33992">
    <property type="entry name" value="RIBONUCLEASE P PROTEIN COMPONENT"/>
    <property type="match status" value="1"/>
</dbReference>
<evidence type="ECO:0000256" key="8">
    <source>
        <dbReference type="NCBIfam" id="TIGR00188"/>
    </source>
</evidence>
<evidence type="ECO:0000256" key="3">
    <source>
        <dbReference type="ARBA" id="ARBA00022722"/>
    </source>
</evidence>
<evidence type="ECO:0000313" key="11">
    <source>
        <dbReference type="Proteomes" id="UP000218267"/>
    </source>
</evidence>
<dbReference type="Proteomes" id="UP000218267">
    <property type="component" value="Chromosome"/>
</dbReference>
<dbReference type="InterPro" id="IPR020539">
    <property type="entry name" value="RNase_P_CS"/>
</dbReference>
<evidence type="ECO:0000313" key="10">
    <source>
        <dbReference type="EMBL" id="BAX80142.1"/>
    </source>
</evidence>
<evidence type="ECO:0000256" key="6">
    <source>
        <dbReference type="ARBA" id="ARBA00022884"/>
    </source>
</evidence>
<dbReference type="InterPro" id="IPR014721">
    <property type="entry name" value="Ribsml_uS5_D2-typ_fold_subgr"/>
</dbReference>
<evidence type="ECO:0000256" key="7">
    <source>
        <dbReference type="HAMAP-Rule" id="MF_00227"/>
    </source>
</evidence>
<keyword evidence="2 7" id="KW-0819">tRNA processing</keyword>
<keyword evidence="11" id="KW-1185">Reference proteome</keyword>
<evidence type="ECO:0000256" key="4">
    <source>
        <dbReference type="ARBA" id="ARBA00022759"/>
    </source>
</evidence>
<comment type="similarity">
    <text evidence="7">Belongs to the RnpA family.</text>
</comment>
<dbReference type="GO" id="GO:0030677">
    <property type="term" value="C:ribonuclease P complex"/>
    <property type="evidence" value="ECO:0007669"/>
    <property type="project" value="TreeGrafter"/>
</dbReference>
<organism evidence="10 11">
    <name type="scientific">Labilibaculum antarcticum</name>
    <dbReference type="NCBI Taxonomy" id="1717717"/>
    <lineage>
        <taxon>Bacteria</taxon>
        <taxon>Pseudomonadati</taxon>
        <taxon>Bacteroidota</taxon>
        <taxon>Bacteroidia</taxon>
        <taxon>Marinilabiliales</taxon>
        <taxon>Marinifilaceae</taxon>
        <taxon>Labilibaculum</taxon>
    </lineage>
</organism>
<dbReference type="PANTHER" id="PTHR33992:SF1">
    <property type="entry name" value="RIBONUCLEASE P PROTEIN COMPONENT"/>
    <property type="match status" value="1"/>
</dbReference>
<dbReference type="GO" id="GO:0042781">
    <property type="term" value="F:3'-tRNA processing endoribonuclease activity"/>
    <property type="evidence" value="ECO:0007669"/>
    <property type="project" value="TreeGrafter"/>
</dbReference>
<reference evidence="11" key="2">
    <citation type="journal article" date="2020" name="Antonie Van Leeuwenhoek">
        <title>Labilibaculum antarcticum sp. nov., a novel facultative anaerobic, psychrotorelant bacterium isolated from marine sediment of Antarctica.</title>
        <authorList>
            <person name="Watanabe M."/>
            <person name="Kojima H."/>
            <person name="Fukui M."/>
        </authorList>
    </citation>
    <scope>NUCLEOTIDE SEQUENCE [LARGE SCALE GENOMIC DNA]</scope>
    <source>
        <strain evidence="11">SPP2</strain>
    </source>
</reference>
<keyword evidence="4 7" id="KW-0255">Endonuclease</keyword>
<dbReference type="GO" id="GO:0000049">
    <property type="term" value="F:tRNA binding"/>
    <property type="evidence" value="ECO:0007669"/>
    <property type="project" value="UniProtKB-UniRule"/>
</dbReference>
<proteinExistence type="inferred from homology"/>
<keyword evidence="3 7" id="KW-0540">Nuclease</keyword>
<comment type="subunit">
    <text evidence="7">Consists of a catalytic RNA component (M1 or rnpB) and a protein subunit.</text>
</comment>
<dbReference type="GO" id="GO:0004526">
    <property type="term" value="F:ribonuclease P activity"/>
    <property type="evidence" value="ECO:0007669"/>
    <property type="project" value="UniProtKB-UniRule"/>
</dbReference>
<gene>
    <name evidence="7" type="primary">rnpA</name>
    <name evidence="10" type="ORF">ALGA_1768</name>
</gene>
<dbReference type="EC" id="3.1.26.5" evidence="7 8"/>
<dbReference type="RefSeq" id="WP_197705736.1">
    <property type="nucleotide sequence ID" value="NZ_AP018042.1"/>
</dbReference>
<evidence type="ECO:0000256" key="2">
    <source>
        <dbReference type="ARBA" id="ARBA00022694"/>
    </source>
</evidence>
<comment type="function">
    <text evidence="1 7">RNaseP catalyzes the removal of the 5'-leader sequence from pre-tRNA to produce the mature 5'-terminus. It can also cleave other RNA substrates such as 4.5S RNA. The protein component plays an auxiliary but essential role in vivo by binding to the 5'-leader sequence and broadening the substrate specificity of the ribozyme.</text>
</comment>
<dbReference type="HAMAP" id="MF_00227">
    <property type="entry name" value="RNase_P"/>
    <property type="match status" value="1"/>
</dbReference>
<dbReference type="InterPro" id="IPR000100">
    <property type="entry name" value="RNase_P"/>
</dbReference>
<evidence type="ECO:0000256" key="1">
    <source>
        <dbReference type="ARBA" id="ARBA00002663"/>
    </source>
</evidence>
<protein>
    <recommendedName>
        <fullName evidence="7 8">Ribonuclease P protein component</fullName>
        <shortName evidence="7">RNase P protein</shortName>
        <shortName evidence="7">RNaseP protein</shortName>
        <ecNumber evidence="7 8">3.1.26.5</ecNumber>
    </recommendedName>
    <alternativeName>
        <fullName evidence="7">Protein C5</fullName>
    </alternativeName>
</protein>
<comment type="catalytic activity">
    <reaction evidence="7">
        <text>Endonucleolytic cleavage of RNA, removing 5'-extranucleotides from tRNA precursor.</text>
        <dbReference type="EC" id="3.1.26.5"/>
    </reaction>
</comment>
<dbReference type="NCBIfam" id="TIGR00188">
    <property type="entry name" value="rnpA"/>
    <property type="match status" value="1"/>
</dbReference>
<keyword evidence="6 7" id="KW-0694">RNA-binding</keyword>
<name>A0A1Y1CJI4_9BACT</name>
<sequence>MEELNRFTFKKAERLTHKILIGKLFSEGKGFICYPFRIVWKEANLNSEYPAQVAITVSKRSFKKAVTRNLLKRRIREIYRLNKTEFYSELEIINVRLAFMIVYLPKTILKTSEMEDKLIKALKRLPKEYEKHSQLSEKDDSVHHDTSN</sequence>
<evidence type="ECO:0000256" key="5">
    <source>
        <dbReference type="ARBA" id="ARBA00022801"/>
    </source>
</evidence>
<feature type="region of interest" description="Disordered" evidence="9">
    <location>
        <begin position="129"/>
        <end position="148"/>
    </location>
</feature>
<keyword evidence="5 7" id="KW-0378">Hydrolase</keyword>
<dbReference type="AlphaFoldDB" id="A0A1Y1CJI4"/>
<dbReference type="Pfam" id="PF00825">
    <property type="entry name" value="Ribonuclease_P"/>
    <property type="match status" value="1"/>
</dbReference>
<reference evidence="10 11" key="1">
    <citation type="journal article" date="2018" name="Mar. Genomics">
        <title>Complete genome sequence of Marinifilaceae bacterium strain SPP2, isolated from the Antarctic marine sediment.</title>
        <authorList>
            <person name="Watanabe M."/>
            <person name="Kojima H."/>
            <person name="Fukui M."/>
        </authorList>
    </citation>
    <scope>NUCLEOTIDE SEQUENCE [LARGE SCALE GENOMIC DNA]</scope>
    <source>
        <strain evidence="10 11">SPP2</strain>
    </source>
</reference>
<dbReference type="InterPro" id="IPR020568">
    <property type="entry name" value="Ribosomal_Su5_D2-typ_SF"/>
</dbReference>
<dbReference type="EMBL" id="AP018042">
    <property type="protein sequence ID" value="BAX80142.1"/>
    <property type="molecule type" value="Genomic_DNA"/>
</dbReference>
<evidence type="ECO:0000256" key="9">
    <source>
        <dbReference type="SAM" id="MobiDB-lite"/>
    </source>
</evidence>
<dbReference type="Gene3D" id="3.30.230.10">
    <property type="match status" value="1"/>
</dbReference>
<accession>A0A1Y1CJI4</accession>
<dbReference type="SUPFAM" id="SSF54211">
    <property type="entry name" value="Ribosomal protein S5 domain 2-like"/>
    <property type="match status" value="1"/>
</dbReference>
<dbReference type="GO" id="GO:0001682">
    <property type="term" value="P:tRNA 5'-leader removal"/>
    <property type="evidence" value="ECO:0007669"/>
    <property type="project" value="UniProtKB-UniRule"/>
</dbReference>
<dbReference type="KEGG" id="mbas:ALGA_1768"/>